<comment type="caution">
    <text evidence="1">The sequence shown here is derived from an EMBL/GenBank/DDBJ whole genome shotgun (WGS) entry which is preliminary data.</text>
</comment>
<keyword evidence="2" id="KW-1185">Reference proteome</keyword>
<dbReference type="EMBL" id="SDAQ01000019">
    <property type="protein sequence ID" value="KAI3555200.1"/>
    <property type="molecule type" value="Genomic_DNA"/>
</dbReference>
<name>A0A9Q0B4W9_9PEZI</name>
<organism evidence="1 2">
    <name type="scientific">Colletotrichum abscissum</name>
    <dbReference type="NCBI Taxonomy" id="1671311"/>
    <lineage>
        <taxon>Eukaryota</taxon>
        <taxon>Fungi</taxon>
        <taxon>Dikarya</taxon>
        <taxon>Ascomycota</taxon>
        <taxon>Pezizomycotina</taxon>
        <taxon>Sordariomycetes</taxon>
        <taxon>Hypocreomycetidae</taxon>
        <taxon>Glomerellales</taxon>
        <taxon>Glomerellaceae</taxon>
        <taxon>Colletotrichum</taxon>
        <taxon>Colletotrichum acutatum species complex</taxon>
    </lineage>
</organism>
<dbReference type="AlphaFoldDB" id="A0A9Q0B4W9"/>
<gene>
    <name evidence="1" type="ORF">CABS02_04648</name>
</gene>
<reference evidence="1" key="1">
    <citation type="submission" date="2019-01" db="EMBL/GenBank/DDBJ databases">
        <title>Colletotrichum abscissum LGMF1257.</title>
        <authorList>
            <person name="Baroncelli R."/>
        </authorList>
    </citation>
    <scope>NUCLEOTIDE SEQUENCE</scope>
    <source>
        <strain evidence="1">Ca142</strain>
    </source>
</reference>
<accession>A0A9Q0B4W9</accession>
<dbReference type="Proteomes" id="UP001056436">
    <property type="component" value="Unassembled WGS sequence"/>
</dbReference>
<evidence type="ECO:0000313" key="2">
    <source>
        <dbReference type="Proteomes" id="UP001056436"/>
    </source>
</evidence>
<evidence type="ECO:0000313" key="1">
    <source>
        <dbReference type="EMBL" id="KAI3555200.1"/>
    </source>
</evidence>
<sequence>MSVEDPQSRCGLVQLPQSIAADTVGADCFPEMTTCPSSS</sequence>
<proteinExistence type="predicted"/>
<protein>
    <submittedName>
        <fullName evidence="1">Uncharacterized protein</fullName>
    </submittedName>
</protein>